<dbReference type="NCBIfam" id="TIGR03915">
    <property type="entry name" value="SAM_7_link_chp"/>
    <property type="match status" value="1"/>
</dbReference>
<sequence>MYRLCYDGTWKGMLTLIFESFEYKWHIAAIYKKPESIQNGLFDAMHEVITNETKALRVWNALRLKLPPNALGDLYKVFLSEITQIEMTLCTAISFYFSGVDKPHLAYGRSDVLRIKQIAKMVDRERHRMKAFIRFSRQQDDLYGAMIEPDFNVLPLIRKHFSDRYADQRWLIYDVKRDYGIYYNLQEVEEVRVAFSKDFQEHKMLLEHPEEKRYRNLWQQYFKQVNIVERKNLKLHIQHVPRRYWKHLTEKQIL</sequence>
<dbReference type="InterPro" id="IPR025404">
    <property type="entry name" value="DUF4130"/>
</dbReference>
<dbReference type="RefSeq" id="WP_345232134.1">
    <property type="nucleotide sequence ID" value="NZ_BAABIQ010000036.1"/>
</dbReference>
<dbReference type="Pfam" id="PF13566">
    <property type="entry name" value="DUF4130"/>
    <property type="match status" value="1"/>
</dbReference>
<protein>
    <submittedName>
        <fullName evidence="2">TIGR03915 family putative DNA repair protein</fullName>
    </submittedName>
</protein>
<reference evidence="3" key="1">
    <citation type="journal article" date="2019" name="Int. J. Syst. Evol. Microbiol.">
        <title>The Global Catalogue of Microorganisms (GCM) 10K type strain sequencing project: providing services to taxonomists for standard genome sequencing and annotation.</title>
        <authorList>
            <consortium name="The Broad Institute Genomics Platform"/>
            <consortium name="The Broad Institute Genome Sequencing Center for Infectious Disease"/>
            <person name="Wu L."/>
            <person name="Ma J."/>
        </authorList>
    </citation>
    <scope>NUCLEOTIDE SEQUENCE [LARGE SCALE GENOMIC DNA]</scope>
    <source>
        <strain evidence="3">JCM 18200</strain>
    </source>
</reference>
<accession>A0ABP9BH95</accession>
<evidence type="ECO:0000313" key="2">
    <source>
        <dbReference type="EMBL" id="GAA4795613.1"/>
    </source>
</evidence>
<evidence type="ECO:0000313" key="3">
    <source>
        <dbReference type="Proteomes" id="UP001501411"/>
    </source>
</evidence>
<dbReference type="EMBL" id="BAABIQ010000036">
    <property type="protein sequence ID" value="GAA4795613.1"/>
    <property type="molecule type" value="Genomic_DNA"/>
</dbReference>
<keyword evidence="3" id="KW-1185">Reference proteome</keyword>
<gene>
    <name evidence="2" type="ORF">GCM10023231_25080</name>
</gene>
<dbReference type="Proteomes" id="UP001501411">
    <property type="component" value="Unassembled WGS sequence"/>
</dbReference>
<proteinExistence type="predicted"/>
<name>A0ABP9BH95_9SPHI</name>
<comment type="caution">
    <text evidence="2">The sequence shown here is derived from an EMBL/GenBank/DDBJ whole genome shotgun (WGS) entry which is preliminary data.</text>
</comment>
<organism evidence="2 3">
    <name type="scientific">Olivibacter ginsenosidimutans</name>
    <dbReference type="NCBI Taxonomy" id="1176537"/>
    <lineage>
        <taxon>Bacteria</taxon>
        <taxon>Pseudomonadati</taxon>
        <taxon>Bacteroidota</taxon>
        <taxon>Sphingobacteriia</taxon>
        <taxon>Sphingobacteriales</taxon>
        <taxon>Sphingobacteriaceae</taxon>
        <taxon>Olivibacter</taxon>
    </lineage>
</organism>
<evidence type="ECO:0000259" key="1">
    <source>
        <dbReference type="Pfam" id="PF13566"/>
    </source>
</evidence>
<dbReference type="InterPro" id="IPR023875">
    <property type="entry name" value="DNA_repair_put"/>
</dbReference>
<feature type="domain" description="DUF4130" evidence="1">
    <location>
        <begin position="85"/>
        <end position="250"/>
    </location>
</feature>